<comment type="similarity">
    <text evidence="2 9">Belongs to the NDUFAF7 family.</text>
</comment>
<evidence type="ECO:0000256" key="8">
    <source>
        <dbReference type="ARBA" id="ARBA00054758"/>
    </source>
</evidence>
<protein>
    <recommendedName>
        <fullName evidence="9">Protein arginine methyltransferase NDUFAF7</fullName>
        <ecNumber evidence="9">2.1.1.320</ecNumber>
    </recommendedName>
</protein>
<dbReference type="PANTHER" id="PTHR12049:SF7">
    <property type="entry name" value="PROTEIN ARGININE METHYLTRANSFERASE NDUFAF7, MITOCHONDRIAL"/>
    <property type="match status" value="1"/>
</dbReference>
<keyword evidence="3 9" id="KW-0489">Methyltransferase</keyword>
<sequence length="456" mass="50414">MRTIRALKNINTVRVYHCPPPPYVRPWSVEHSRSCSSSSAEKRMPANSMLRHLTSKIKSTGPISVAEYMREVLTNPVTGYYVQNDMLGPDGDFITSPEISQIFGELLGIWCLSEWMGAGKPGTFQLVELGPGRGSLTNDILRVFSQLRAVLGEAAVSLHLVEVSPKLSLIQAQCLSGNQSQVSACQDEPVYRRGTTSTGFPISWYRNLDDVPRGFSIYLAHEFFDALPIHKFQKTEKGWREVMVDVNPEEPGKLRFVIVPAPTMASTQLIQADEQRHHVEVCPEGGVIVQRLANRIAEEGGAALIADYGHDGTKADTFRGFKGHKLHDVLASPGSADLTADVDYSYLRKMAGATVACMGPISQRNFLKNMGIDTRLQVLLRNCADPSTRAQLIQSYDMLTNPLKMGERFQFFTMLNHSRLTRPQAKQPKVGEKMAPVPTKFPAPLPVAGFSELGLS</sequence>
<evidence type="ECO:0000256" key="9">
    <source>
        <dbReference type="RuleBase" id="RU364114"/>
    </source>
</evidence>
<proteinExistence type="inferred from homology"/>
<dbReference type="Proteomes" id="UP001557470">
    <property type="component" value="Unassembled WGS sequence"/>
</dbReference>
<keyword evidence="6 9" id="KW-0496">Mitochondrion</keyword>
<evidence type="ECO:0000256" key="1">
    <source>
        <dbReference type="ARBA" id="ARBA00004173"/>
    </source>
</evidence>
<evidence type="ECO:0000313" key="11">
    <source>
        <dbReference type="Proteomes" id="UP001557470"/>
    </source>
</evidence>
<dbReference type="GO" id="GO:0035243">
    <property type="term" value="F:protein-arginine omega-N symmetric methyltransferase activity"/>
    <property type="evidence" value="ECO:0007669"/>
    <property type="project" value="UniProtKB-EC"/>
</dbReference>
<evidence type="ECO:0000313" key="10">
    <source>
        <dbReference type="EMBL" id="KAL0967278.1"/>
    </source>
</evidence>
<dbReference type="GO" id="GO:0005739">
    <property type="term" value="C:mitochondrion"/>
    <property type="evidence" value="ECO:0007669"/>
    <property type="project" value="UniProtKB-SubCell"/>
</dbReference>
<name>A0ABD0WBS3_UMBPY</name>
<dbReference type="EC" id="2.1.1.320" evidence="9"/>
<keyword evidence="4 9" id="KW-0808">Transferase</keyword>
<dbReference type="PANTHER" id="PTHR12049">
    <property type="entry name" value="PROTEIN ARGININE METHYLTRANSFERASE NDUFAF7, MITOCHONDRIAL"/>
    <property type="match status" value="1"/>
</dbReference>
<dbReference type="SUPFAM" id="SSF53335">
    <property type="entry name" value="S-adenosyl-L-methionine-dependent methyltransferases"/>
    <property type="match status" value="1"/>
</dbReference>
<keyword evidence="11" id="KW-1185">Reference proteome</keyword>
<dbReference type="EMBL" id="JAGEUA010000008">
    <property type="protein sequence ID" value="KAL0967278.1"/>
    <property type="molecule type" value="Genomic_DNA"/>
</dbReference>
<dbReference type="InterPro" id="IPR003788">
    <property type="entry name" value="NDUFAF7"/>
</dbReference>
<dbReference type="Gene3D" id="3.40.50.12710">
    <property type="match status" value="1"/>
</dbReference>
<gene>
    <name evidence="10" type="ORF">UPYG_G00250220</name>
</gene>
<accession>A0ABD0WBS3</accession>
<dbReference type="GO" id="GO:0032259">
    <property type="term" value="P:methylation"/>
    <property type="evidence" value="ECO:0007669"/>
    <property type="project" value="UniProtKB-KW"/>
</dbReference>
<evidence type="ECO:0000256" key="4">
    <source>
        <dbReference type="ARBA" id="ARBA00022679"/>
    </source>
</evidence>
<keyword evidence="5" id="KW-0809">Transit peptide</keyword>
<evidence type="ECO:0000256" key="2">
    <source>
        <dbReference type="ARBA" id="ARBA00005891"/>
    </source>
</evidence>
<reference evidence="10 11" key="1">
    <citation type="submission" date="2024-06" db="EMBL/GenBank/DDBJ databases">
        <authorList>
            <person name="Pan Q."/>
            <person name="Wen M."/>
            <person name="Jouanno E."/>
            <person name="Zahm M."/>
            <person name="Klopp C."/>
            <person name="Cabau C."/>
            <person name="Louis A."/>
            <person name="Berthelot C."/>
            <person name="Parey E."/>
            <person name="Roest Crollius H."/>
            <person name="Montfort J."/>
            <person name="Robinson-Rechavi M."/>
            <person name="Bouchez O."/>
            <person name="Lampietro C."/>
            <person name="Lopez Roques C."/>
            <person name="Donnadieu C."/>
            <person name="Postlethwait J."/>
            <person name="Bobe J."/>
            <person name="Verreycken H."/>
            <person name="Guiguen Y."/>
        </authorList>
    </citation>
    <scope>NUCLEOTIDE SEQUENCE [LARGE SCALE GENOMIC DNA]</scope>
    <source>
        <strain evidence="10">Up_M1</strain>
        <tissue evidence="10">Testis</tissue>
    </source>
</reference>
<dbReference type="GO" id="GO:0032981">
    <property type="term" value="P:mitochondrial respiratory chain complex I assembly"/>
    <property type="evidence" value="ECO:0007669"/>
    <property type="project" value="UniProtKB-ARBA"/>
</dbReference>
<dbReference type="Pfam" id="PF02636">
    <property type="entry name" value="Methyltransf_28"/>
    <property type="match status" value="1"/>
</dbReference>
<dbReference type="InterPro" id="IPR029063">
    <property type="entry name" value="SAM-dependent_MTases_sf"/>
</dbReference>
<dbReference type="InterPro" id="IPR038375">
    <property type="entry name" value="NDUFAF7_sf"/>
</dbReference>
<evidence type="ECO:0000256" key="5">
    <source>
        <dbReference type="ARBA" id="ARBA00022946"/>
    </source>
</evidence>
<comment type="catalytic activity">
    <reaction evidence="7 9">
        <text>L-arginyl-[protein] + 2 S-adenosyl-L-methionine = N(omega),N(omega)'-dimethyl-L-arginyl-[protein] + 2 S-adenosyl-L-homocysteine + 2 H(+)</text>
        <dbReference type="Rhea" id="RHEA:48108"/>
        <dbReference type="Rhea" id="RHEA-COMP:10532"/>
        <dbReference type="Rhea" id="RHEA-COMP:11992"/>
        <dbReference type="ChEBI" id="CHEBI:15378"/>
        <dbReference type="ChEBI" id="CHEBI:29965"/>
        <dbReference type="ChEBI" id="CHEBI:57856"/>
        <dbReference type="ChEBI" id="CHEBI:59789"/>
        <dbReference type="ChEBI" id="CHEBI:88221"/>
        <dbReference type="EC" id="2.1.1.320"/>
    </reaction>
</comment>
<organism evidence="10 11">
    <name type="scientific">Umbra pygmaea</name>
    <name type="common">Eastern mudminnow</name>
    <dbReference type="NCBI Taxonomy" id="75934"/>
    <lineage>
        <taxon>Eukaryota</taxon>
        <taxon>Metazoa</taxon>
        <taxon>Chordata</taxon>
        <taxon>Craniata</taxon>
        <taxon>Vertebrata</taxon>
        <taxon>Euteleostomi</taxon>
        <taxon>Actinopterygii</taxon>
        <taxon>Neopterygii</taxon>
        <taxon>Teleostei</taxon>
        <taxon>Protacanthopterygii</taxon>
        <taxon>Esociformes</taxon>
        <taxon>Umbridae</taxon>
        <taxon>Umbra</taxon>
    </lineage>
</organism>
<evidence type="ECO:0000256" key="6">
    <source>
        <dbReference type="ARBA" id="ARBA00023128"/>
    </source>
</evidence>
<comment type="caution">
    <text evidence="10">The sequence shown here is derived from an EMBL/GenBank/DDBJ whole genome shotgun (WGS) entry which is preliminary data.</text>
</comment>
<comment type="subcellular location">
    <subcellularLocation>
        <location evidence="1 9">Mitochondrion</location>
    </subcellularLocation>
</comment>
<comment type="function">
    <text evidence="8">Arginine methyltransferase involved in the assembly or stability of mitochondrial NADH:ubiquinone oxidoreductase complex (complex I). Acts by mediating symmetric dimethylation of 'Arg-118' of NDUFS2 after it assembles into the complex I, stabilizing the early intermediate complex.</text>
</comment>
<dbReference type="AlphaFoldDB" id="A0ABD0WBS3"/>
<evidence type="ECO:0000256" key="7">
    <source>
        <dbReference type="ARBA" id="ARBA00048612"/>
    </source>
</evidence>
<dbReference type="FunFam" id="3.40.50.12710:FF:000001">
    <property type="entry name" value="Protein arginine methyltransferase NDUFAF7"/>
    <property type="match status" value="1"/>
</dbReference>
<evidence type="ECO:0000256" key="3">
    <source>
        <dbReference type="ARBA" id="ARBA00022603"/>
    </source>
</evidence>